<reference evidence="2" key="1">
    <citation type="submission" date="2016-11" db="UniProtKB">
        <authorList>
            <consortium name="WormBaseParasite"/>
        </authorList>
    </citation>
    <scope>IDENTIFICATION</scope>
</reference>
<name>A0A1I8AV02_9BILA</name>
<evidence type="ECO:0000313" key="2">
    <source>
        <dbReference type="WBParaSite" id="L893_g9339.t1"/>
    </source>
</evidence>
<keyword evidence="1" id="KW-1185">Reference proteome</keyword>
<dbReference type="AlphaFoldDB" id="A0A1I8AV02"/>
<evidence type="ECO:0000313" key="1">
    <source>
        <dbReference type="Proteomes" id="UP000095287"/>
    </source>
</evidence>
<sequence>FLSTCWTEAKSFLGKEPRRGAAGFGVFAYGDFMDNAKRWSNGRVVYLDSVPVFKTLQIFDYFMANVDSKKPIFVMKTIYGCQIL</sequence>
<proteinExistence type="predicted"/>
<accession>A0A1I8AV02</accession>
<dbReference type="Proteomes" id="UP000095287">
    <property type="component" value="Unplaced"/>
</dbReference>
<organism evidence="1 2">
    <name type="scientific">Steinernema glaseri</name>
    <dbReference type="NCBI Taxonomy" id="37863"/>
    <lineage>
        <taxon>Eukaryota</taxon>
        <taxon>Metazoa</taxon>
        <taxon>Ecdysozoa</taxon>
        <taxon>Nematoda</taxon>
        <taxon>Chromadorea</taxon>
        <taxon>Rhabditida</taxon>
        <taxon>Tylenchina</taxon>
        <taxon>Panagrolaimomorpha</taxon>
        <taxon>Strongyloidoidea</taxon>
        <taxon>Steinernematidae</taxon>
        <taxon>Steinernema</taxon>
    </lineage>
</organism>
<dbReference type="WBParaSite" id="L893_g9339.t1">
    <property type="protein sequence ID" value="L893_g9339.t1"/>
    <property type="gene ID" value="L893_g9339"/>
</dbReference>
<protein>
    <submittedName>
        <fullName evidence="2">Aldedh domain-containing protein</fullName>
    </submittedName>
</protein>